<sequence>MTTIALIYSHKASTISNFVDCSSADICQAHRRDQFKVFRNCHCYLDKNNLYAPEEFCLITHYYKDVTIPFLNVFQVKFTNMKKWAVLGSRHFPGQIVIPSNDKRVPMIRDVYSGIVVLNTGFDESIRQIFFIRDQEHPGKS</sequence>
<gene>
    <name evidence="1" type="ORF">RF11_09491</name>
</gene>
<name>A0A0C2IY32_THEKT</name>
<keyword evidence="2" id="KW-1185">Reference proteome</keyword>
<reference evidence="1 2" key="1">
    <citation type="journal article" date="2014" name="Genome Biol. Evol.">
        <title>The genome of the myxosporean Thelohanellus kitauei shows adaptations to nutrient acquisition within its fish host.</title>
        <authorList>
            <person name="Yang Y."/>
            <person name="Xiong J."/>
            <person name="Zhou Z."/>
            <person name="Huo F."/>
            <person name="Miao W."/>
            <person name="Ran C."/>
            <person name="Liu Y."/>
            <person name="Zhang J."/>
            <person name="Feng J."/>
            <person name="Wang M."/>
            <person name="Wang M."/>
            <person name="Wang L."/>
            <person name="Yao B."/>
        </authorList>
    </citation>
    <scope>NUCLEOTIDE SEQUENCE [LARGE SCALE GENOMIC DNA]</scope>
    <source>
        <strain evidence="1">Wuqing</strain>
    </source>
</reference>
<evidence type="ECO:0000313" key="2">
    <source>
        <dbReference type="Proteomes" id="UP000031668"/>
    </source>
</evidence>
<dbReference type="EMBL" id="JWZT01002093">
    <property type="protein sequence ID" value="KII70324.1"/>
    <property type="molecule type" value="Genomic_DNA"/>
</dbReference>
<dbReference type="AlphaFoldDB" id="A0A0C2IY32"/>
<proteinExistence type="predicted"/>
<organism evidence="1 2">
    <name type="scientific">Thelohanellus kitauei</name>
    <name type="common">Myxosporean</name>
    <dbReference type="NCBI Taxonomy" id="669202"/>
    <lineage>
        <taxon>Eukaryota</taxon>
        <taxon>Metazoa</taxon>
        <taxon>Cnidaria</taxon>
        <taxon>Myxozoa</taxon>
        <taxon>Myxosporea</taxon>
        <taxon>Bivalvulida</taxon>
        <taxon>Platysporina</taxon>
        <taxon>Myxobolidae</taxon>
        <taxon>Thelohanellus</taxon>
    </lineage>
</organism>
<dbReference type="Proteomes" id="UP000031668">
    <property type="component" value="Unassembled WGS sequence"/>
</dbReference>
<protein>
    <submittedName>
        <fullName evidence="1">Uncharacterized protein</fullName>
    </submittedName>
</protein>
<evidence type="ECO:0000313" key="1">
    <source>
        <dbReference type="EMBL" id="KII70324.1"/>
    </source>
</evidence>
<comment type="caution">
    <text evidence="1">The sequence shown here is derived from an EMBL/GenBank/DDBJ whole genome shotgun (WGS) entry which is preliminary data.</text>
</comment>
<accession>A0A0C2IY32</accession>